<dbReference type="AlphaFoldDB" id="A0AAV9XDS5"/>
<evidence type="ECO:0000313" key="6">
    <source>
        <dbReference type="Proteomes" id="UP001365542"/>
    </source>
</evidence>
<name>A0AAV9XDS5_9PEZI</name>
<dbReference type="SUPFAM" id="SSF55856">
    <property type="entry name" value="Cytochrome b5-like heme/steroid binding domain"/>
    <property type="match status" value="1"/>
</dbReference>
<dbReference type="PANTHER" id="PTHR10281:SF76">
    <property type="entry name" value="CALCUTTA CUP-RELATED"/>
    <property type="match status" value="1"/>
</dbReference>
<dbReference type="Gene3D" id="3.10.120.10">
    <property type="entry name" value="Cytochrome b5-like heme/steroid binding domain"/>
    <property type="match status" value="1"/>
</dbReference>
<proteinExistence type="inferred from homology"/>
<evidence type="ECO:0000256" key="2">
    <source>
        <dbReference type="SAM" id="MobiDB-lite"/>
    </source>
</evidence>
<reference evidence="5 6" key="1">
    <citation type="submission" date="2019-10" db="EMBL/GenBank/DDBJ databases">
        <authorList>
            <person name="Palmer J.M."/>
        </authorList>
    </citation>
    <scope>NUCLEOTIDE SEQUENCE [LARGE SCALE GENOMIC DNA]</scope>
    <source>
        <strain evidence="5 6">TWF694</strain>
    </source>
</reference>
<feature type="transmembrane region" description="Helical" evidence="3">
    <location>
        <begin position="53"/>
        <end position="72"/>
    </location>
</feature>
<feature type="region of interest" description="Disordered" evidence="2">
    <location>
        <begin position="1"/>
        <end position="36"/>
    </location>
</feature>
<comment type="caution">
    <text evidence="5">The sequence shown here is derived from an EMBL/GenBank/DDBJ whole genome shotgun (WGS) entry which is preliminary data.</text>
</comment>
<dbReference type="PANTHER" id="PTHR10281">
    <property type="entry name" value="MEMBRANE-ASSOCIATED PROGESTERONE RECEPTOR COMPONENT-RELATED"/>
    <property type="match status" value="1"/>
</dbReference>
<keyword evidence="3" id="KW-0812">Transmembrane</keyword>
<dbReference type="Proteomes" id="UP001365542">
    <property type="component" value="Unassembled WGS sequence"/>
</dbReference>
<dbReference type="InterPro" id="IPR050577">
    <property type="entry name" value="MAPR/NEUFC/NENF-like"/>
</dbReference>
<evidence type="ECO:0000313" key="5">
    <source>
        <dbReference type="EMBL" id="KAK6539880.1"/>
    </source>
</evidence>
<dbReference type="GO" id="GO:0012505">
    <property type="term" value="C:endomembrane system"/>
    <property type="evidence" value="ECO:0007669"/>
    <property type="project" value="TreeGrafter"/>
</dbReference>
<keyword evidence="3" id="KW-0472">Membrane</keyword>
<protein>
    <recommendedName>
        <fullName evidence="4">Cytochrome b5 heme-binding domain-containing protein</fullName>
    </recommendedName>
</protein>
<feature type="region of interest" description="Disordered" evidence="2">
    <location>
        <begin position="205"/>
        <end position="224"/>
    </location>
</feature>
<dbReference type="InterPro" id="IPR036400">
    <property type="entry name" value="Cyt_B5-like_heme/steroid_sf"/>
</dbReference>
<accession>A0AAV9XDS5</accession>
<keyword evidence="3" id="KW-1133">Transmembrane helix</keyword>
<evidence type="ECO:0000259" key="4">
    <source>
        <dbReference type="SMART" id="SM01117"/>
    </source>
</evidence>
<dbReference type="GO" id="GO:0016020">
    <property type="term" value="C:membrane"/>
    <property type="evidence" value="ECO:0007669"/>
    <property type="project" value="TreeGrafter"/>
</dbReference>
<dbReference type="Pfam" id="PF00173">
    <property type="entry name" value="Cyt-b5"/>
    <property type="match status" value="1"/>
</dbReference>
<dbReference type="EMBL" id="JAVHJO010000005">
    <property type="protein sequence ID" value="KAK6539880.1"/>
    <property type="molecule type" value="Genomic_DNA"/>
</dbReference>
<organism evidence="5 6">
    <name type="scientific">Orbilia ellipsospora</name>
    <dbReference type="NCBI Taxonomy" id="2528407"/>
    <lineage>
        <taxon>Eukaryota</taxon>
        <taxon>Fungi</taxon>
        <taxon>Dikarya</taxon>
        <taxon>Ascomycota</taxon>
        <taxon>Pezizomycotina</taxon>
        <taxon>Orbiliomycetes</taxon>
        <taxon>Orbiliales</taxon>
        <taxon>Orbiliaceae</taxon>
        <taxon>Orbilia</taxon>
    </lineage>
</organism>
<evidence type="ECO:0000256" key="3">
    <source>
        <dbReference type="SAM" id="Phobius"/>
    </source>
</evidence>
<keyword evidence="6" id="KW-1185">Reference proteome</keyword>
<dbReference type="SMART" id="SM01117">
    <property type="entry name" value="Cyt-b5"/>
    <property type="match status" value="1"/>
</dbReference>
<evidence type="ECO:0000256" key="1">
    <source>
        <dbReference type="ARBA" id="ARBA00038357"/>
    </source>
</evidence>
<dbReference type="InterPro" id="IPR001199">
    <property type="entry name" value="Cyt_B5-like_heme/steroid-bd"/>
</dbReference>
<feature type="domain" description="Cytochrome b5 heme-binding" evidence="4">
    <location>
        <begin position="101"/>
        <end position="199"/>
    </location>
</feature>
<comment type="similarity">
    <text evidence="1">Belongs to the cytochrome b5 family. MAPR subfamily.</text>
</comment>
<sequence length="224" mass="25385">MVQTRKQAREATPDSAAASDNSTPSPSPRKSKSKSKAKLIEEEDQVSFGVIDFLRIVLGVVVFSCALSYFIIGDSYVWGQDKFFRKQWNGVRRVFVKPIYMDEATLRLYNGTDETLPIYLSINCTIYDVTEGRAKYGPGGGYSFFAGRDASRAYITGDFKNDLTWDVSGIDEDRVKRALGHWANFFKNHEIYTFVGYLIKDPNNAKKKEPIEGAKDTENKRDEL</sequence>
<gene>
    <name evidence="5" type="ORF">TWF694_008717</name>
</gene>